<dbReference type="AlphaFoldDB" id="A0A0N4W1U9"/>
<accession>A0A0N4W1U9</accession>
<name>A0A0N4W1U9_HAEPC</name>
<evidence type="ECO:0000313" key="1">
    <source>
        <dbReference type="EMBL" id="VDO21368.1"/>
    </source>
</evidence>
<dbReference type="Proteomes" id="UP000268014">
    <property type="component" value="Unassembled WGS sequence"/>
</dbReference>
<evidence type="ECO:0000313" key="3">
    <source>
        <dbReference type="WBParaSite" id="HPLM_0000364901-mRNA-1"/>
    </source>
</evidence>
<dbReference type="EMBL" id="UZAF01016136">
    <property type="protein sequence ID" value="VDO21368.1"/>
    <property type="molecule type" value="Genomic_DNA"/>
</dbReference>
<gene>
    <name evidence="1" type="ORF">HPLM_LOCUS3641</name>
</gene>
<protein>
    <submittedName>
        <fullName evidence="1 3">Uncharacterized protein</fullName>
    </submittedName>
</protein>
<reference evidence="3" key="1">
    <citation type="submission" date="2017-02" db="UniProtKB">
        <authorList>
            <consortium name="WormBaseParasite"/>
        </authorList>
    </citation>
    <scope>IDENTIFICATION</scope>
</reference>
<keyword evidence="2" id="KW-1185">Reference proteome</keyword>
<evidence type="ECO:0000313" key="2">
    <source>
        <dbReference type="Proteomes" id="UP000268014"/>
    </source>
</evidence>
<sequence>MKLVEKEAHRANSALPVSNIKIRHICSERTRAADLSSLIMASLPRLPFTLAST</sequence>
<proteinExistence type="predicted"/>
<dbReference type="WBParaSite" id="HPLM_0000364901-mRNA-1">
    <property type="protein sequence ID" value="HPLM_0000364901-mRNA-1"/>
    <property type="gene ID" value="HPLM_0000364901"/>
</dbReference>
<reference evidence="1 2" key="2">
    <citation type="submission" date="2018-11" db="EMBL/GenBank/DDBJ databases">
        <authorList>
            <consortium name="Pathogen Informatics"/>
        </authorList>
    </citation>
    <scope>NUCLEOTIDE SEQUENCE [LARGE SCALE GENOMIC DNA]</scope>
    <source>
        <strain evidence="1 2">MHpl1</strain>
    </source>
</reference>
<organism evidence="3">
    <name type="scientific">Haemonchus placei</name>
    <name type="common">Barber's pole worm</name>
    <dbReference type="NCBI Taxonomy" id="6290"/>
    <lineage>
        <taxon>Eukaryota</taxon>
        <taxon>Metazoa</taxon>
        <taxon>Ecdysozoa</taxon>
        <taxon>Nematoda</taxon>
        <taxon>Chromadorea</taxon>
        <taxon>Rhabditida</taxon>
        <taxon>Rhabditina</taxon>
        <taxon>Rhabditomorpha</taxon>
        <taxon>Strongyloidea</taxon>
        <taxon>Trichostrongylidae</taxon>
        <taxon>Haemonchus</taxon>
    </lineage>
</organism>